<organism evidence="2 3">
    <name type="scientific">Triticum urartu</name>
    <name type="common">Red wild einkorn</name>
    <name type="synonym">Crithodium urartu</name>
    <dbReference type="NCBI Taxonomy" id="4572"/>
    <lineage>
        <taxon>Eukaryota</taxon>
        <taxon>Viridiplantae</taxon>
        <taxon>Streptophyta</taxon>
        <taxon>Embryophyta</taxon>
        <taxon>Tracheophyta</taxon>
        <taxon>Spermatophyta</taxon>
        <taxon>Magnoliopsida</taxon>
        <taxon>Liliopsida</taxon>
        <taxon>Poales</taxon>
        <taxon>Poaceae</taxon>
        <taxon>BOP clade</taxon>
        <taxon>Pooideae</taxon>
        <taxon>Triticodae</taxon>
        <taxon>Triticeae</taxon>
        <taxon>Triticinae</taxon>
        <taxon>Triticum</taxon>
    </lineage>
</organism>
<dbReference type="Gramene" id="TuG1812G0200001395.01.T01">
    <property type="protein sequence ID" value="TuG1812G0200001395.01.T01.cds383559"/>
    <property type="gene ID" value="TuG1812G0200001395.01"/>
</dbReference>
<feature type="domain" description="Reverse transcriptase zinc-binding" evidence="1">
    <location>
        <begin position="163"/>
        <end position="247"/>
    </location>
</feature>
<dbReference type="Pfam" id="PF13966">
    <property type="entry name" value="zf-RVT"/>
    <property type="match status" value="1"/>
</dbReference>
<dbReference type="Proteomes" id="UP000015106">
    <property type="component" value="Chromosome 2"/>
</dbReference>
<dbReference type="PANTHER" id="PTHR36617">
    <property type="entry name" value="PROTEIN, PUTATIVE-RELATED"/>
    <property type="match status" value="1"/>
</dbReference>
<evidence type="ECO:0000259" key="1">
    <source>
        <dbReference type="Pfam" id="PF13966"/>
    </source>
</evidence>
<reference evidence="2" key="2">
    <citation type="submission" date="2018-03" db="EMBL/GenBank/DDBJ databases">
        <title>The Triticum urartu genome reveals the dynamic nature of wheat genome evolution.</title>
        <authorList>
            <person name="Ling H."/>
            <person name="Ma B."/>
            <person name="Shi X."/>
            <person name="Liu H."/>
            <person name="Dong L."/>
            <person name="Sun H."/>
            <person name="Cao Y."/>
            <person name="Gao Q."/>
            <person name="Zheng S."/>
            <person name="Li Y."/>
            <person name="Yu Y."/>
            <person name="Du H."/>
            <person name="Qi M."/>
            <person name="Li Y."/>
            <person name="Yu H."/>
            <person name="Cui Y."/>
            <person name="Wang N."/>
            <person name="Chen C."/>
            <person name="Wu H."/>
            <person name="Zhao Y."/>
            <person name="Zhang J."/>
            <person name="Li Y."/>
            <person name="Zhou W."/>
            <person name="Zhang B."/>
            <person name="Hu W."/>
            <person name="Eijk M."/>
            <person name="Tang J."/>
            <person name="Witsenboer H."/>
            <person name="Zhao S."/>
            <person name="Li Z."/>
            <person name="Zhang A."/>
            <person name="Wang D."/>
            <person name="Liang C."/>
        </authorList>
    </citation>
    <scope>NUCLEOTIDE SEQUENCE [LARGE SCALE GENOMIC DNA]</scope>
    <source>
        <strain evidence="2">cv. G1812</strain>
    </source>
</reference>
<reference evidence="3" key="1">
    <citation type="journal article" date="2013" name="Nature">
        <title>Draft genome of the wheat A-genome progenitor Triticum urartu.</title>
        <authorList>
            <person name="Ling H.Q."/>
            <person name="Zhao S."/>
            <person name="Liu D."/>
            <person name="Wang J."/>
            <person name="Sun H."/>
            <person name="Zhang C."/>
            <person name="Fan H."/>
            <person name="Li D."/>
            <person name="Dong L."/>
            <person name="Tao Y."/>
            <person name="Gao C."/>
            <person name="Wu H."/>
            <person name="Li Y."/>
            <person name="Cui Y."/>
            <person name="Guo X."/>
            <person name="Zheng S."/>
            <person name="Wang B."/>
            <person name="Yu K."/>
            <person name="Liang Q."/>
            <person name="Yang W."/>
            <person name="Lou X."/>
            <person name="Chen J."/>
            <person name="Feng M."/>
            <person name="Jian J."/>
            <person name="Zhang X."/>
            <person name="Luo G."/>
            <person name="Jiang Y."/>
            <person name="Liu J."/>
            <person name="Wang Z."/>
            <person name="Sha Y."/>
            <person name="Zhang B."/>
            <person name="Wu H."/>
            <person name="Tang D."/>
            <person name="Shen Q."/>
            <person name="Xue P."/>
            <person name="Zou S."/>
            <person name="Wang X."/>
            <person name="Liu X."/>
            <person name="Wang F."/>
            <person name="Yang Y."/>
            <person name="An X."/>
            <person name="Dong Z."/>
            <person name="Zhang K."/>
            <person name="Zhang X."/>
            <person name="Luo M.C."/>
            <person name="Dvorak J."/>
            <person name="Tong Y."/>
            <person name="Wang J."/>
            <person name="Yang H."/>
            <person name="Li Z."/>
            <person name="Wang D."/>
            <person name="Zhang A."/>
            <person name="Wang J."/>
        </authorList>
    </citation>
    <scope>NUCLEOTIDE SEQUENCE</scope>
    <source>
        <strain evidence="3">cv. G1812</strain>
    </source>
</reference>
<name>A0A8R7PAZ0_TRIUA</name>
<dbReference type="PANTHER" id="PTHR36617:SF15">
    <property type="entry name" value="REVERSE TRANSCRIPTASE ZINC-BINDING DOMAIN-CONTAINING PROTEIN"/>
    <property type="match status" value="1"/>
</dbReference>
<accession>A0A8R7PAZ0</accession>
<proteinExistence type="predicted"/>
<keyword evidence="3" id="KW-1185">Reference proteome</keyword>
<evidence type="ECO:0000313" key="3">
    <source>
        <dbReference type="Proteomes" id="UP000015106"/>
    </source>
</evidence>
<reference evidence="2" key="3">
    <citation type="submission" date="2022-06" db="UniProtKB">
        <authorList>
            <consortium name="EnsemblPlants"/>
        </authorList>
    </citation>
    <scope>IDENTIFICATION</scope>
</reference>
<dbReference type="InterPro" id="IPR026960">
    <property type="entry name" value="RVT-Znf"/>
</dbReference>
<dbReference type="AlphaFoldDB" id="A0A8R7PAZ0"/>
<evidence type="ECO:0000313" key="2">
    <source>
        <dbReference type="EnsemblPlants" id="TuG1812G0200001395.01.T01.cds383559"/>
    </source>
</evidence>
<protein>
    <recommendedName>
        <fullName evidence="1">Reverse transcriptase zinc-binding domain-containing protein</fullName>
    </recommendedName>
</protein>
<dbReference type="EnsemblPlants" id="TuG1812G0200001395.01.T01">
    <property type="protein sequence ID" value="TuG1812G0200001395.01.T01.cds383559"/>
    <property type="gene ID" value="TuG1812G0200001395.01"/>
</dbReference>
<sequence length="279" mass="32649">MEENVWSTGNNVVRQKKFGDLGIKDIALFSRSLRLRWLWYEWDSLQRPWKGTPVPCDQIDRKLFAACTEITIGNGQAALFWHDRWLLGNAPKDIAPELFSLAWRKNLKVAEALAGERWMRGIQRMSTETQILQSIKLWELMQTIQLSTSHDSIVWKRSNNGNYTAKSAYEAQFIGRIPQQQLEVVWKAKTEGKVKFYIWLLLQNRNWTTDRLARREWPHNPICPLCDQAPETALHLLLRCPYAKELWFSARSIHQRMADIALTATSINMWWRKLNSVGP</sequence>